<feature type="compositionally biased region" description="Low complexity" evidence="1">
    <location>
        <begin position="551"/>
        <end position="562"/>
    </location>
</feature>
<feature type="compositionally biased region" description="Basic residues" evidence="1">
    <location>
        <begin position="449"/>
        <end position="461"/>
    </location>
</feature>
<feature type="compositionally biased region" description="Basic and acidic residues" evidence="1">
    <location>
        <begin position="577"/>
        <end position="616"/>
    </location>
</feature>
<evidence type="ECO:0000313" key="2">
    <source>
        <dbReference type="EMBL" id="CAK9060865.1"/>
    </source>
</evidence>
<protein>
    <submittedName>
        <fullName evidence="2">Uncharacterized protein</fullName>
    </submittedName>
</protein>
<name>A0ABP0NAQ7_9DINO</name>
<sequence length="926" mass="102878">MEQTTLYTEHAPKQVDTTKERLAQADEGTQALTADARKAQYDADQLALARDLAQIGTLYREVAKTENAIRTERITHLRGQNCIGAALVSDYMHNNMSVHAGPCKEQISLVERFLARFHHCPVVVWCDLMKCGRLTGSEVHDFCETLSTIIKKNPAKTAAIVVAPFLISEKVAGYRGELRTSPYVWIRRCRRWEDKFDAKGFKLAGGNIFDSCQLVQDRSLSDVQEAAQLLAGEALPVSLLSSLFAKSKIDSDTCVLINLTAYDTYGAQSQEDAKAAMALAAKKEEDDAKVRVEPWTGEPESMEQLMERYVIEAKFDPASDSDATKSKKDQVQPKDQSQVLPQPKALEETKLKLNFPSETGRPTAGTNAKESDENTAKEAVKPSESKEEPVPLTVGQCSGKTDPAMSEERIKELQAGVSAAKTCQKSEAKEEKAAAKNAKDQKKMTASKAKAKNGKGAKKRKVQEEDEESNPLDSEESLTDEYEDLPSDDEASKDGKEAAAESKEKGGKPDKEDGARGPAGGRRRKKNEKEPGSSSTPEGSTIGAESKRKLAVAAALGKVPAASENQEKPKRGRKPKQVPEESQKGKEEAEEVKGKRKGKTADQTDQKGSKVEKAEGKSQVTGKTNESKNKSQEEKKDTKRKTKTDEKVERGLKTVEETEIEEKTEEKTEKGKAKRKMEDKDKTEIEEKGDKGRGMKTVSEVTQEENMKKGKERKPTNQSNKKDGKVEHDHKPAEKKKIEENTQNGKAKEKMANNDKTDLFGSEIEEADGKGEAKKQATKQVKRDQAKKKSQKTEEGNEKKMTQEENGRQKGADSDDDATTLRMSDFQESEEEKVDNKEKKAEQRKEPEQAKRSVQGEFNKNKRRKVAEDGHADKENNESKEKRAKGKRSTHSSHVGHQSEGYYSPVSHPIWQHRNKLNLIGYHRAS</sequence>
<feature type="compositionally biased region" description="Basic and acidic residues" evidence="1">
    <location>
        <begin position="664"/>
        <end position="693"/>
    </location>
</feature>
<proteinExistence type="predicted"/>
<keyword evidence="3" id="KW-1185">Reference proteome</keyword>
<comment type="caution">
    <text evidence="2">The sequence shown here is derived from an EMBL/GenBank/DDBJ whole genome shotgun (WGS) entry which is preliminary data.</text>
</comment>
<feature type="compositionally biased region" description="Basic and acidic residues" evidence="1">
    <location>
        <begin position="424"/>
        <end position="443"/>
    </location>
</feature>
<gene>
    <name evidence="2" type="ORF">SCF082_LOCUS31982</name>
</gene>
<feature type="compositionally biased region" description="Basic and acidic residues" evidence="1">
    <location>
        <begin position="791"/>
        <end position="813"/>
    </location>
</feature>
<evidence type="ECO:0000313" key="3">
    <source>
        <dbReference type="Proteomes" id="UP001642464"/>
    </source>
</evidence>
<organism evidence="2 3">
    <name type="scientific">Durusdinium trenchii</name>
    <dbReference type="NCBI Taxonomy" id="1381693"/>
    <lineage>
        <taxon>Eukaryota</taxon>
        <taxon>Sar</taxon>
        <taxon>Alveolata</taxon>
        <taxon>Dinophyceae</taxon>
        <taxon>Suessiales</taxon>
        <taxon>Symbiodiniaceae</taxon>
        <taxon>Durusdinium</taxon>
    </lineage>
</organism>
<feature type="compositionally biased region" description="Basic and acidic residues" evidence="1">
    <location>
        <begin position="625"/>
        <end position="656"/>
    </location>
</feature>
<feature type="compositionally biased region" description="Acidic residues" evidence="1">
    <location>
        <begin position="464"/>
        <end position="489"/>
    </location>
</feature>
<feature type="compositionally biased region" description="Basic and acidic residues" evidence="1">
    <location>
        <begin position="834"/>
        <end position="851"/>
    </location>
</feature>
<feature type="compositionally biased region" description="Basic and acidic residues" evidence="1">
    <location>
        <begin position="490"/>
        <end position="515"/>
    </location>
</feature>
<feature type="compositionally biased region" description="Basic and acidic residues" evidence="1">
    <location>
        <begin position="866"/>
        <end position="881"/>
    </location>
</feature>
<feature type="compositionally biased region" description="Basic and acidic residues" evidence="1">
    <location>
        <begin position="705"/>
        <end position="758"/>
    </location>
</feature>
<reference evidence="2 3" key="1">
    <citation type="submission" date="2024-02" db="EMBL/GenBank/DDBJ databases">
        <authorList>
            <person name="Chen Y."/>
            <person name="Shah S."/>
            <person name="Dougan E. K."/>
            <person name="Thang M."/>
            <person name="Chan C."/>
        </authorList>
    </citation>
    <scope>NUCLEOTIDE SEQUENCE [LARGE SCALE GENOMIC DNA]</scope>
</reference>
<accession>A0ABP0NAQ7</accession>
<feature type="compositionally biased region" description="Basic residues" evidence="1">
    <location>
        <begin position="882"/>
        <end position="891"/>
    </location>
</feature>
<feature type="compositionally biased region" description="Basic and acidic residues" evidence="1">
    <location>
        <begin position="369"/>
        <end position="389"/>
    </location>
</feature>
<feature type="compositionally biased region" description="Basic and acidic residues" evidence="1">
    <location>
        <begin position="316"/>
        <end position="332"/>
    </location>
</feature>
<feature type="region of interest" description="Disordered" evidence="1">
    <location>
        <begin position="316"/>
        <end position="907"/>
    </location>
</feature>
<evidence type="ECO:0000256" key="1">
    <source>
        <dbReference type="SAM" id="MobiDB-lite"/>
    </source>
</evidence>
<dbReference type="EMBL" id="CAXAMM010027446">
    <property type="protein sequence ID" value="CAK9060865.1"/>
    <property type="molecule type" value="Genomic_DNA"/>
</dbReference>
<dbReference type="Proteomes" id="UP001642464">
    <property type="component" value="Unassembled WGS sequence"/>
</dbReference>